<keyword evidence="7" id="KW-0663">Pyridoxal phosphate</keyword>
<dbReference type="InterPro" id="IPR015424">
    <property type="entry name" value="PyrdxlP-dep_Trfase"/>
</dbReference>
<keyword evidence="11" id="KW-1185">Reference proteome</keyword>
<dbReference type="AlphaFoldDB" id="A0AAV5RGH9"/>
<dbReference type="PRINTS" id="PR00799">
    <property type="entry name" value="TRANSAMINASE"/>
</dbReference>
<dbReference type="SUPFAM" id="SSF53383">
    <property type="entry name" value="PLP-dependent transferases"/>
    <property type="match status" value="1"/>
</dbReference>
<evidence type="ECO:0000256" key="4">
    <source>
        <dbReference type="ARBA" id="ARBA00012753"/>
    </source>
</evidence>
<dbReference type="InterPro" id="IPR015421">
    <property type="entry name" value="PyrdxlP-dep_Trfase_major"/>
</dbReference>
<evidence type="ECO:0000259" key="9">
    <source>
        <dbReference type="Pfam" id="PF00155"/>
    </source>
</evidence>
<dbReference type="EMBL" id="BTGC01000003">
    <property type="protein sequence ID" value="GMM49639.1"/>
    <property type="molecule type" value="Genomic_DNA"/>
</dbReference>
<keyword evidence="5" id="KW-0032">Aminotransferase</keyword>
<sequence>MSTLQVAKAKPDPIFALAARYQADPHPKKTDLGIGAYRSNEGKPWVLPVVHEVEKLMANDPTLTHEYSPLAGNKDFYEAGARLIFGNDIDVKKVGSIQTLSGTGANHMGALLLRHYTPFGKGAKTIWVPTPTWGNHYQIFQTVGFEVKAYPYWDGENKKLDFEGLLDTLKNKTADGDTIVLHACAHNPTGMDPTKEQWEQIAEVFKQKELFAFFDSAYQGFASGDVDRDAWAVRYFVEKGIDLLVCQSFSKNMGLYGERCGALHVLLHDSTPEVAENITSQLAYQTRGEVSTTPAFGSRIAQKILTTPELYKQWDSEIKLMSSRIIEMRKALRGKLEELKTPGTWNHITEQIGMFSFIGLPEASCKRLTDEFHIYLLPNSRISVAGLNTSNVEYVAECIHKVVTEK</sequence>
<dbReference type="Gene3D" id="3.40.640.10">
    <property type="entry name" value="Type I PLP-dependent aspartate aminotransferase-like (Major domain)"/>
    <property type="match status" value="1"/>
</dbReference>
<dbReference type="Gene3D" id="3.90.1150.10">
    <property type="entry name" value="Aspartate Aminotransferase, domain 1"/>
    <property type="match status" value="1"/>
</dbReference>
<comment type="subunit">
    <text evidence="3">Homodimer.</text>
</comment>
<dbReference type="PANTHER" id="PTHR11879:SF55">
    <property type="entry name" value="GLUTAMATE OXALOACETATE TRANSAMINASE 1, ISOFORM B"/>
    <property type="match status" value="1"/>
</dbReference>
<reference evidence="10 11" key="1">
    <citation type="journal article" date="2023" name="Elife">
        <title>Identification of key yeast species and microbe-microbe interactions impacting larval growth of Drosophila in the wild.</title>
        <authorList>
            <person name="Mure A."/>
            <person name="Sugiura Y."/>
            <person name="Maeda R."/>
            <person name="Honda K."/>
            <person name="Sakurai N."/>
            <person name="Takahashi Y."/>
            <person name="Watada M."/>
            <person name="Katoh T."/>
            <person name="Gotoh A."/>
            <person name="Gotoh Y."/>
            <person name="Taniguchi I."/>
            <person name="Nakamura K."/>
            <person name="Hayashi T."/>
            <person name="Katayama T."/>
            <person name="Uemura T."/>
            <person name="Hattori Y."/>
        </authorList>
    </citation>
    <scope>NUCLEOTIDE SEQUENCE [LARGE SCALE GENOMIC DNA]</scope>
    <source>
        <strain evidence="10 11">SB-73</strain>
    </source>
</reference>
<dbReference type="FunFam" id="3.40.640.10:FF:000066">
    <property type="entry name" value="Aspartate aminotransferase"/>
    <property type="match status" value="1"/>
</dbReference>
<gene>
    <name evidence="10" type="ORF">DASB73_005970</name>
</gene>
<feature type="domain" description="Aminotransferase class I/classII large" evidence="9">
    <location>
        <begin position="28"/>
        <end position="398"/>
    </location>
</feature>
<evidence type="ECO:0000256" key="5">
    <source>
        <dbReference type="ARBA" id="ARBA00022576"/>
    </source>
</evidence>
<evidence type="ECO:0000256" key="2">
    <source>
        <dbReference type="ARBA" id="ARBA00007441"/>
    </source>
</evidence>
<dbReference type="GO" id="GO:0004069">
    <property type="term" value="F:L-aspartate:2-oxoglutarate aminotransferase activity"/>
    <property type="evidence" value="ECO:0007669"/>
    <property type="project" value="UniProtKB-EC"/>
</dbReference>
<dbReference type="EC" id="2.6.1.1" evidence="4"/>
<dbReference type="InterPro" id="IPR004839">
    <property type="entry name" value="Aminotransferase_I/II_large"/>
</dbReference>
<dbReference type="Proteomes" id="UP001362899">
    <property type="component" value="Unassembled WGS sequence"/>
</dbReference>
<dbReference type="InterPro" id="IPR015422">
    <property type="entry name" value="PyrdxlP-dep_Trfase_small"/>
</dbReference>
<accession>A0AAV5RGH9</accession>
<dbReference type="GO" id="GO:0030170">
    <property type="term" value="F:pyridoxal phosphate binding"/>
    <property type="evidence" value="ECO:0007669"/>
    <property type="project" value="InterPro"/>
</dbReference>
<dbReference type="Pfam" id="PF00155">
    <property type="entry name" value="Aminotran_1_2"/>
    <property type="match status" value="1"/>
</dbReference>
<dbReference type="GO" id="GO:0005829">
    <property type="term" value="C:cytosol"/>
    <property type="evidence" value="ECO:0007669"/>
    <property type="project" value="TreeGrafter"/>
</dbReference>
<comment type="cofactor">
    <cofactor evidence="1">
        <name>pyridoxal 5'-phosphate</name>
        <dbReference type="ChEBI" id="CHEBI:597326"/>
    </cofactor>
</comment>
<dbReference type="InterPro" id="IPR000796">
    <property type="entry name" value="Asp_trans"/>
</dbReference>
<keyword evidence="6" id="KW-0808">Transferase</keyword>
<evidence type="ECO:0000256" key="6">
    <source>
        <dbReference type="ARBA" id="ARBA00022679"/>
    </source>
</evidence>
<protein>
    <recommendedName>
        <fullName evidence="4">aspartate transaminase</fullName>
        <ecNumber evidence="4">2.6.1.1</ecNumber>
    </recommendedName>
    <alternativeName>
        <fullName evidence="8">Transaminase A</fullName>
    </alternativeName>
</protein>
<name>A0AAV5RGH9_STABA</name>
<comment type="similarity">
    <text evidence="2">Belongs to the class-I pyridoxal-phosphate-dependent aminotransferase family.</text>
</comment>
<dbReference type="PANTHER" id="PTHR11879">
    <property type="entry name" value="ASPARTATE AMINOTRANSFERASE"/>
    <property type="match status" value="1"/>
</dbReference>
<evidence type="ECO:0000256" key="7">
    <source>
        <dbReference type="ARBA" id="ARBA00022898"/>
    </source>
</evidence>
<evidence type="ECO:0000313" key="11">
    <source>
        <dbReference type="Proteomes" id="UP001362899"/>
    </source>
</evidence>
<proteinExistence type="inferred from homology"/>
<organism evidence="10 11">
    <name type="scientific">Starmerella bacillaris</name>
    <name type="common">Yeast</name>
    <name type="synonym">Candida zemplinina</name>
    <dbReference type="NCBI Taxonomy" id="1247836"/>
    <lineage>
        <taxon>Eukaryota</taxon>
        <taxon>Fungi</taxon>
        <taxon>Dikarya</taxon>
        <taxon>Ascomycota</taxon>
        <taxon>Saccharomycotina</taxon>
        <taxon>Dipodascomycetes</taxon>
        <taxon>Dipodascales</taxon>
        <taxon>Trichomonascaceae</taxon>
        <taxon>Starmerella</taxon>
    </lineage>
</organism>
<evidence type="ECO:0000313" key="10">
    <source>
        <dbReference type="EMBL" id="GMM49639.1"/>
    </source>
</evidence>
<evidence type="ECO:0000256" key="1">
    <source>
        <dbReference type="ARBA" id="ARBA00001933"/>
    </source>
</evidence>
<comment type="caution">
    <text evidence="10">The sequence shown here is derived from an EMBL/GenBank/DDBJ whole genome shotgun (WGS) entry which is preliminary data.</text>
</comment>
<dbReference type="GO" id="GO:0006532">
    <property type="term" value="P:aspartate biosynthetic process"/>
    <property type="evidence" value="ECO:0007669"/>
    <property type="project" value="TreeGrafter"/>
</dbReference>
<dbReference type="NCBIfam" id="NF006719">
    <property type="entry name" value="PRK09257.1"/>
    <property type="match status" value="1"/>
</dbReference>
<evidence type="ECO:0000256" key="8">
    <source>
        <dbReference type="ARBA" id="ARBA00030923"/>
    </source>
</evidence>
<evidence type="ECO:0000256" key="3">
    <source>
        <dbReference type="ARBA" id="ARBA00011738"/>
    </source>
</evidence>
<dbReference type="FunFam" id="3.90.1150.10:FF:000001">
    <property type="entry name" value="Aspartate aminotransferase"/>
    <property type="match status" value="1"/>
</dbReference>
<dbReference type="CDD" id="cd00609">
    <property type="entry name" value="AAT_like"/>
    <property type="match status" value="1"/>
</dbReference>